<sequence>MYSCRQGVEYWTRGPSVPLRQTGRLRQCCPIIRWQTSKRTFVLDGVVHKTTNDKGKGVPSKTVKPTKPQSSKGVKGGVNEFIPEASDSLRKEKHVSPQEKDLSLSKGQVVSNSPRLSEAVLCLHRLNHTPGESIHVDDHVDSVVRPSVIKAVDNDDVACSSSQTLKTRSCSSGESDKIDVTPNETLSRDKALANVSQNTDSEVERAKTHQSPSQIVVQNGSVSDGDTPHHIVKDGVDESDASSSSTDKENSERKGRHRKDHHSHEVPGISPAKKAKLESTSEHPTSSDATPLVEEPHQDDSVKSSNRLRKHSSSKLNRKSEVLTKKSCMPSASFNESDSTERPRRLRDKSLLSTPEFMLKQRQYPVDFRFPKRSPDGVSHSRKTSPLAASSRTTHRAEISDARTSNSIRRKAQAGSNSKSTSHHDKKVSPKSGRVSSSHKKEFISPVSQNNSPKSKKESAMLNSSKRKDTLSCDSSVGKKMSKPGKQNSSKTFAKDLSSSRERPSRLRNVSLLSTPESMLKQRQYPIDFWFSSHSPQQGDSSLLQTSTKVASSKITKCVEMSNTKTLNSQHSKQRPNSKSQSRISAQRTSHQGKKALSKSTAENASQSSAEANSSRKTQRKLSIPRRSANKILQTDCETKKTRRGNRQFGQQDESSVDMASDETFNIVNQSQQSASRTLQKKSKSPPKAAPVVSSSQRKHHVSFNETVVGSQRALQRRNLTKVLEEVSQKHTPPRGSKKTGGQTVCLWREEGQTCVGTDLSPLDVIFDSFLDLEHQLCEAEDDPVARKLVQKVFKGVKQAVKPMIVKTQLIKDMQKSLKKKKAQCAKLMGDLKEQELVKARLQSQVSELREGHVDTLLSRWMTGYSELMSTFDHST</sequence>
<keyword evidence="3" id="KW-1185">Reference proteome</keyword>
<protein>
    <submittedName>
        <fullName evidence="4">Uncharacterized protein LOC101854852 isoform X1</fullName>
    </submittedName>
</protein>
<feature type="compositionally biased region" description="Basic and acidic residues" evidence="2">
    <location>
        <begin position="226"/>
        <end position="236"/>
    </location>
</feature>
<feature type="compositionally biased region" description="Low complexity" evidence="2">
    <location>
        <begin position="686"/>
        <end position="696"/>
    </location>
</feature>
<keyword evidence="1" id="KW-0175">Coiled coil</keyword>
<feature type="compositionally biased region" description="Low complexity" evidence="2">
    <location>
        <begin position="600"/>
        <end position="615"/>
    </location>
</feature>
<evidence type="ECO:0000256" key="2">
    <source>
        <dbReference type="SAM" id="MobiDB-lite"/>
    </source>
</evidence>
<name>A0ABM1VPA8_APLCA</name>
<feature type="coiled-coil region" evidence="1">
    <location>
        <begin position="811"/>
        <end position="852"/>
    </location>
</feature>
<dbReference type="Proteomes" id="UP000694888">
    <property type="component" value="Unplaced"/>
</dbReference>
<feature type="compositionally biased region" description="Polar residues" evidence="2">
    <location>
        <begin position="704"/>
        <end position="714"/>
    </location>
</feature>
<proteinExistence type="predicted"/>
<feature type="compositionally biased region" description="Polar residues" evidence="2">
    <location>
        <begin position="561"/>
        <end position="590"/>
    </location>
</feature>
<evidence type="ECO:0000256" key="1">
    <source>
        <dbReference type="SAM" id="Coils"/>
    </source>
</evidence>
<feature type="region of interest" description="Disordered" evidence="2">
    <location>
        <begin position="51"/>
        <end position="109"/>
    </location>
</feature>
<feature type="compositionally biased region" description="Basic and acidic residues" evidence="2">
    <location>
        <begin position="87"/>
        <end position="103"/>
    </location>
</feature>
<feature type="compositionally biased region" description="Polar residues" evidence="2">
    <location>
        <begin position="663"/>
        <end position="678"/>
    </location>
</feature>
<gene>
    <name evidence="4" type="primary">LOC101854852</name>
</gene>
<evidence type="ECO:0000313" key="4">
    <source>
        <dbReference type="RefSeq" id="XP_035824250.1"/>
    </source>
</evidence>
<dbReference type="RefSeq" id="XP_035824250.1">
    <property type="nucleotide sequence ID" value="XM_035968357.1"/>
</dbReference>
<accession>A0ABM1VPA8</accession>
<feature type="compositionally biased region" description="Basic residues" evidence="2">
    <location>
        <begin position="306"/>
        <end position="317"/>
    </location>
</feature>
<feature type="compositionally biased region" description="Polar residues" evidence="2">
    <location>
        <begin position="209"/>
        <end position="224"/>
    </location>
</feature>
<evidence type="ECO:0000313" key="3">
    <source>
        <dbReference type="Proteomes" id="UP000694888"/>
    </source>
</evidence>
<dbReference type="GeneID" id="101854852"/>
<feature type="region of interest" description="Disordered" evidence="2">
    <location>
        <begin position="561"/>
        <end position="715"/>
    </location>
</feature>
<feature type="region of interest" description="Disordered" evidence="2">
    <location>
        <begin position="194"/>
        <end position="518"/>
    </location>
</feature>
<organism evidence="3 4">
    <name type="scientific">Aplysia californica</name>
    <name type="common">California sea hare</name>
    <dbReference type="NCBI Taxonomy" id="6500"/>
    <lineage>
        <taxon>Eukaryota</taxon>
        <taxon>Metazoa</taxon>
        <taxon>Spiralia</taxon>
        <taxon>Lophotrochozoa</taxon>
        <taxon>Mollusca</taxon>
        <taxon>Gastropoda</taxon>
        <taxon>Heterobranchia</taxon>
        <taxon>Euthyneura</taxon>
        <taxon>Tectipleura</taxon>
        <taxon>Aplysiida</taxon>
        <taxon>Aplysioidea</taxon>
        <taxon>Aplysiidae</taxon>
        <taxon>Aplysia</taxon>
    </lineage>
</organism>
<reference evidence="4" key="1">
    <citation type="submission" date="2025-08" db="UniProtKB">
        <authorList>
            <consortium name="RefSeq"/>
        </authorList>
    </citation>
    <scope>IDENTIFICATION</scope>
</reference>